<evidence type="ECO:0000256" key="1">
    <source>
        <dbReference type="SAM" id="MobiDB-lite"/>
    </source>
</evidence>
<keyword evidence="2" id="KW-0812">Transmembrane</keyword>
<evidence type="ECO:0000256" key="2">
    <source>
        <dbReference type="SAM" id="Phobius"/>
    </source>
</evidence>
<name>A0A5N5L5K0_9ROSI</name>
<evidence type="ECO:0000313" key="4">
    <source>
        <dbReference type="Proteomes" id="UP000326939"/>
    </source>
</evidence>
<keyword evidence="4" id="KW-1185">Reference proteome</keyword>
<evidence type="ECO:0000313" key="3">
    <source>
        <dbReference type="EMBL" id="KAB5537962.1"/>
    </source>
</evidence>
<accession>A0A5N5L5K0</accession>
<gene>
    <name evidence="3" type="ORF">DKX38_015495</name>
</gene>
<reference evidence="4" key="1">
    <citation type="journal article" date="2019" name="Gigascience">
        <title>De novo genome assembly of the endangered Acer yangbiense, a plant species with extremely small populations endemic to Yunnan Province, China.</title>
        <authorList>
            <person name="Yang J."/>
            <person name="Wariss H.M."/>
            <person name="Tao L."/>
            <person name="Zhang R."/>
            <person name="Yun Q."/>
            <person name="Hollingsworth P."/>
            <person name="Dao Z."/>
            <person name="Luo G."/>
            <person name="Guo H."/>
            <person name="Ma Y."/>
            <person name="Sun W."/>
        </authorList>
    </citation>
    <scope>NUCLEOTIDE SEQUENCE [LARGE SCALE GENOMIC DNA]</scope>
    <source>
        <strain evidence="4">cv. br00</strain>
    </source>
</reference>
<keyword evidence="2" id="KW-1133">Transmembrane helix</keyword>
<dbReference type="PANTHER" id="PTHR34064">
    <property type="entry name" value="OS04G0672300 PROTEIN"/>
    <property type="match status" value="1"/>
</dbReference>
<protein>
    <submittedName>
        <fullName evidence="3">Uncharacterized protein</fullName>
    </submittedName>
</protein>
<dbReference type="EMBL" id="VDCV01000010">
    <property type="protein sequence ID" value="KAB5537962.1"/>
    <property type="molecule type" value="Genomic_DNA"/>
</dbReference>
<proteinExistence type="predicted"/>
<sequence length="202" mass="22454">MLMGTAVTSFLERASSLLSSQLFSFSASFDRSSEFNIVICLSSIIKFNYLTIEEMLYHQTDAATLDKTAFVVLDMESLAQPSDRISGSPKMTRALSRKWSYRAERWTGNEEEGIDETAKKPLIKGSSQLDPLKQQLVTSKAPGPSPTTSSGPNLPDQVDGWGKRFNRLMAINPRKILFIFATMSSMGTLMLIYFTLAISRST</sequence>
<keyword evidence="2" id="KW-0472">Membrane</keyword>
<dbReference type="Proteomes" id="UP000326939">
    <property type="component" value="Chromosome 10"/>
</dbReference>
<feature type="transmembrane region" description="Helical" evidence="2">
    <location>
        <begin position="176"/>
        <end position="198"/>
    </location>
</feature>
<feature type="region of interest" description="Disordered" evidence="1">
    <location>
        <begin position="137"/>
        <end position="157"/>
    </location>
</feature>
<dbReference type="PANTHER" id="PTHR34064:SF3">
    <property type="entry name" value="OS04G0672300 PROTEIN"/>
    <property type="match status" value="1"/>
</dbReference>
<dbReference type="AlphaFoldDB" id="A0A5N5L5K0"/>
<organism evidence="3 4">
    <name type="scientific">Salix brachista</name>
    <dbReference type="NCBI Taxonomy" id="2182728"/>
    <lineage>
        <taxon>Eukaryota</taxon>
        <taxon>Viridiplantae</taxon>
        <taxon>Streptophyta</taxon>
        <taxon>Embryophyta</taxon>
        <taxon>Tracheophyta</taxon>
        <taxon>Spermatophyta</taxon>
        <taxon>Magnoliopsida</taxon>
        <taxon>eudicotyledons</taxon>
        <taxon>Gunneridae</taxon>
        <taxon>Pentapetalae</taxon>
        <taxon>rosids</taxon>
        <taxon>fabids</taxon>
        <taxon>Malpighiales</taxon>
        <taxon>Salicaceae</taxon>
        <taxon>Saliceae</taxon>
        <taxon>Salix</taxon>
    </lineage>
</organism>
<comment type="caution">
    <text evidence="3">The sequence shown here is derived from an EMBL/GenBank/DDBJ whole genome shotgun (WGS) entry which is preliminary data.</text>
</comment>